<keyword evidence="1" id="KW-0812">Transmembrane</keyword>
<feature type="transmembrane region" description="Helical" evidence="1">
    <location>
        <begin position="495"/>
        <end position="518"/>
    </location>
</feature>
<name>A0A485L1Z1_9STRA</name>
<evidence type="ECO:0000256" key="1">
    <source>
        <dbReference type="SAM" id="Phobius"/>
    </source>
</evidence>
<dbReference type="AlphaFoldDB" id="A0A485L1Z1"/>
<dbReference type="EMBL" id="VJMH01005581">
    <property type="protein sequence ID" value="KAF0694279.1"/>
    <property type="molecule type" value="Genomic_DNA"/>
</dbReference>
<feature type="transmembrane region" description="Helical" evidence="1">
    <location>
        <begin position="315"/>
        <end position="337"/>
    </location>
</feature>
<feature type="transmembrane region" description="Helical" evidence="1">
    <location>
        <begin position="433"/>
        <end position="453"/>
    </location>
</feature>
<sequence>MSKTASSIEFHVKKTATRLSTIVAIMGFCAWILATVNTLLDPIKTLYGYYLYTDSWNQEADNRTMTGVHNFNNVSSHVCTPADKWTDCYYELPVLGPGSLANQTCRTFYPVEPVNECFGTFFGNCTNAAGQVTYLPSHRYVTNQWSIQTASTDKECLSRIGEGIIFPCQSYTSMNGRVLNYQTQRSEVTKWCREFGAWFVYDSETQIQEMLLANVSHGKANASLFSIPLEIYKPSINLMDYIGCSADLLIGGTATHTATTAWYGQTRAPWSARTTRVAGSNVISRNYPLMNVVTTLMCNGDFTMVRTVYKDGLRLLILLIITYYRISSIYYPLLLVYRSQNRPFTSWLWHRNMGLVLHKRERRNVIILMLLTIETLVSTEDILMFCQQVVYTDSREWLTILLKCMSICRVIWPCALIMLLLSRIQQALLPDKYAIAIADDLFFFCCPVVLFYVPRFVTSQGNYIFQGFGFSGDIIRHLGNSILQVSKTDSDPITLYFNLFGLFTAIATTFCYCLSLFLKLVLHSDASILAYLFSGGQTQLAANTGCKRGFAVVLHESRLSFSTAVAQQLGRAKVNLLCESASLASEGFVSLVYGQYEVLGTITWGVPYPVLNRHGHAAVIQNNVVEYDDKVTMKVLSSTVSYPFVAGVPDLE</sequence>
<dbReference type="OrthoDB" id="62435at2759"/>
<keyword evidence="4" id="KW-1185">Reference proteome</keyword>
<feature type="transmembrane region" description="Helical" evidence="1">
    <location>
        <begin position="21"/>
        <end position="40"/>
    </location>
</feature>
<keyword evidence="1" id="KW-0472">Membrane</keyword>
<protein>
    <submittedName>
        <fullName evidence="3">Aste57867_14827 protein</fullName>
    </submittedName>
</protein>
<organism evidence="3 4">
    <name type="scientific">Aphanomyces stellatus</name>
    <dbReference type="NCBI Taxonomy" id="120398"/>
    <lineage>
        <taxon>Eukaryota</taxon>
        <taxon>Sar</taxon>
        <taxon>Stramenopiles</taxon>
        <taxon>Oomycota</taxon>
        <taxon>Saprolegniomycetes</taxon>
        <taxon>Saprolegniales</taxon>
        <taxon>Verrucalvaceae</taxon>
        <taxon>Aphanomyces</taxon>
    </lineage>
</organism>
<dbReference type="Proteomes" id="UP000332933">
    <property type="component" value="Unassembled WGS sequence"/>
</dbReference>
<feature type="transmembrane region" description="Helical" evidence="1">
    <location>
        <begin position="397"/>
        <end position="421"/>
    </location>
</feature>
<evidence type="ECO:0000313" key="3">
    <source>
        <dbReference type="EMBL" id="VFT91645.1"/>
    </source>
</evidence>
<evidence type="ECO:0000313" key="2">
    <source>
        <dbReference type="EMBL" id="KAF0694279.1"/>
    </source>
</evidence>
<dbReference type="EMBL" id="CAADRA010005602">
    <property type="protein sequence ID" value="VFT91645.1"/>
    <property type="molecule type" value="Genomic_DNA"/>
</dbReference>
<reference evidence="3 4" key="1">
    <citation type="submission" date="2019-03" db="EMBL/GenBank/DDBJ databases">
        <authorList>
            <person name="Gaulin E."/>
            <person name="Dumas B."/>
        </authorList>
    </citation>
    <scope>NUCLEOTIDE SEQUENCE [LARGE SCALE GENOMIC DNA]</scope>
    <source>
        <strain evidence="3">CBS 568.67</strain>
    </source>
</reference>
<keyword evidence="1" id="KW-1133">Transmembrane helix</keyword>
<evidence type="ECO:0000313" key="4">
    <source>
        <dbReference type="Proteomes" id="UP000332933"/>
    </source>
</evidence>
<reference evidence="2" key="2">
    <citation type="submission" date="2019-06" db="EMBL/GenBank/DDBJ databases">
        <title>Genomics analysis of Aphanomyces spp. identifies a new class of oomycete effector associated with host adaptation.</title>
        <authorList>
            <person name="Gaulin E."/>
        </authorList>
    </citation>
    <scope>NUCLEOTIDE SEQUENCE</scope>
    <source>
        <strain evidence="2">CBS 578.67</strain>
    </source>
</reference>
<accession>A0A485L1Z1</accession>
<gene>
    <name evidence="3" type="primary">Aste57867_14827</name>
    <name evidence="2" type="ORF">As57867_014771</name>
    <name evidence="3" type="ORF">ASTE57867_14827</name>
</gene>
<proteinExistence type="predicted"/>